<evidence type="ECO:0000259" key="1">
    <source>
        <dbReference type="PROSITE" id="PS51186"/>
    </source>
</evidence>
<name>A0ABP7GQL3_9MICO</name>
<dbReference type="RefSeq" id="WP_344784263.1">
    <property type="nucleotide sequence ID" value="NZ_BAABAF010000008.1"/>
</dbReference>
<dbReference type="Gene3D" id="3.40.630.30">
    <property type="match status" value="1"/>
</dbReference>
<dbReference type="Pfam" id="PF00583">
    <property type="entry name" value="Acetyltransf_1"/>
    <property type="match status" value="1"/>
</dbReference>
<dbReference type="SUPFAM" id="SSF55729">
    <property type="entry name" value="Acyl-CoA N-acyltransferases (Nat)"/>
    <property type="match status" value="1"/>
</dbReference>
<keyword evidence="3" id="KW-1185">Reference proteome</keyword>
<dbReference type="CDD" id="cd04301">
    <property type="entry name" value="NAT_SF"/>
    <property type="match status" value="1"/>
</dbReference>
<dbReference type="Proteomes" id="UP001500540">
    <property type="component" value="Unassembled WGS sequence"/>
</dbReference>
<feature type="domain" description="N-acetyltransferase" evidence="1">
    <location>
        <begin position="8"/>
        <end position="191"/>
    </location>
</feature>
<dbReference type="InterPro" id="IPR000182">
    <property type="entry name" value="GNAT_dom"/>
</dbReference>
<dbReference type="PROSITE" id="PS51186">
    <property type="entry name" value="GNAT"/>
    <property type="match status" value="1"/>
</dbReference>
<reference evidence="3" key="1">
    <citation type="journal article" date="2019" name="Int. J. Syst. Evol. Microbiol.">
        <title>The Global Catalogue of Microorganisms (GCM) 10K type strain sequencing project: providing services to taxonomists for standard genome sequencing and annotation.</title>
        <authorList>
            <consortium name="The Broad Institute Genomics Platform"/>
            <consortium name="The Broad Institute Genome Sequencing Center for Infectious Disease"/>
            <person name="Wu L."/>
            <person name="Ma J."/>
        </authorList>
    </citation>
    <scope>NUCLEOTIDE SEQUENCE [LARGE SCALE GENOMIC DNA]</scope>
    <source>
        <strain evidence="3">JCM 16950</strain>
    </source>
</reference>
<sequence length="369" mass="40662">MTATLAAPHVRPLIMPESADAADAADFVQMVRVRNEVYRELNGYDDESRTPAEMLPLLQSGPYELTLPWIALLEEQIVGRGILNLPLEDGSRVADVTIELLPRVWGHGVGSALYAVLERAAREHGRTVLQTWAYHPTRAPIAPGDAAPWLDSPTGFGRVPQDHSARFAHAHGFALEQVERTSALELTADADARIQALLMPAQRAAAGYRIVRWMPPTPPELIDGYAWLKSRMVTDAPAAGLELDEQVWDAARVADHERPVLAAGRTMLITAAEHIESGELVAFNELVIGRDLTAATFQEDTLVRADHRGHRLGMLLKCAGLLAWRRLAPDSPRVITYNAEENRPMLQINEAIGFAPIAYLGAWKKTLIR</sequence>
<accession>A0ABP7GQL3</accession>
<comment type="caution">
    <text evidence="2">The sequence shown here is derived from an EMBL/GenBank/DDBJ whole genome shotgun (WGS) entry which is preliminary data.</text>
</comment>
<gene>
    <name evidence="2" type="ORF">GCM10022240_25920</name>
</gene>
<evidence type="ECO:0000313" key="2">
    <source>
        <dbReference type="EMBL" id="GAA3772660.1"/>
    </source>
</evidence>
<dbReference type="EMBL" id="BAABAF010000008">
    <property type="protein sequence ID" value="GAA3772660.1"/>
    <property type="molecule type" value="Genomic_DNA"/>
</dbReference>
<evidence type="ECO:0000313" key="3">
    <source>
        <dbReference type="Proteomes" id="UP001500540"/>
    </source>
</evidence>
<proteinExistence type="predicted"/>
<protein>
    <submittedName>
        <fullName evidence="2">GNAT family N-acetyltransferase</fullName>
    </submittedName>
</protein>
<organism evidence="2 3">
    <name type="scientific">Microbacterium kribbense</name>
    <dbReference type="NCBI Taxonomy" id="433645"/>
    <lineage>
        <taxon>Bacteria</taxon>
        <taxon>Bacillati</taxon>
        <taxon>Actinomycetota</taxon>
        <taxon>Actinomycetes</taxon>
        <taxon>Micrococcales</taxon>
        <taxon>Microbacteriaceae</taxon>
        <taxon>Microbacterium</taxon>
    </lineage>
</organism>
<dbReference type="InterPro" id="IPR016181">
    <property type="entry name" value="Acyl_CoA_acyltransferase"/>
</dbReference>